<evidence type="ECO:0000313" key="3">
    <source>
        <dbReference type="Proteomes" id="UP001052655"/>
    </source>
</evidence>
<reference evidence="2" key="1">
    <citation type="submission" date="2024-05" db="EMBL/GenBank/DDBJ databases">
        <title>Whole genome shotgun sequence of Streptomyces daghestanicus NBRC 12762.</title>
        <authorList>
            <person name="Komaki H."/>
            <person name="Tamura T."/>
        </authorList>
    </citation>
    <scope>NUCLEOTIDE SEQUENCE</scope>
    <source>
        <strain evidence="2">NBRC 12762</strain>
    </source>
</reference>
<evidence type="ECO:0000256" key="1">
    <source>
        <dbReference type="SAM" id="MobiDB-lite"/>
    </source>
</evidence>
<sequence>MNPRDLLSGSAVVTTATAVGIAPKNARNPVASACVMPPPWQGGSRPGLFPAGTPQSPAPVDRRVVEGYWGGRTPGTAPDGGLGEAPHPSFSSP</sequence>
<proteinExistence type="predicted"/>
<feature type="compositionally biased region" description="Gly residues" evidence="1">
    <location>
        <begin position="68"/>
        <end position="83"/>
    </location>
</feature>
<dbReference type="EMBL" id="BNDX01000002">
    <property type="protein sequence ID" value="GHI29002.1"/>
    <property type="molecule type" value="Genomic_DNA"/>
</dbReference>
<evidence type="ECO:0000313" key="2">
    <source>
        <dbReference type="EMBL" id="GHI29002.1"/>
    </source>
</evidence>
<comment type="caution">
    <text evidence="2">The sequence shown here is derived from an EMBL/GenBank/DDBJ whole genome shotgun (WGS) entry which is preliminary data.</text>
</comment>
<accession>A0ABQ3PVG4</accession>
<protein>
    <submittedName>
        <fullName evidence="2">Uncharacterized protein</fullName>
    </submittedName>
</protein>
<feature type="region of interest" description="Disordered" evidence="1">
    <location>
        <begin position="67"/>
        <end position="93"/>
    </location>
</feature>
<organism evidence="2 3">
    <name type="scientific">Streptomyces daghestanicus</name>
    <dbReference type="NCBI Taxonomy" id="66885"/>
    <lineage>
        <taxon>Bacteria</taxon>
        <taxon>Bacillati</taxon>
        <taxon>Actinomycetota</taxon>
        <taxon>Actinomycetes</taxon>
        <taxon>Kitasatosporales</taxon>
        <taxon>Streptomycetaceae</taxon>
        <taxon>Streptomyces</taxon>
    </lineage>
</organism>
<name>A0ABQ3PVG4_9ACTN</name>
<keyword evidence="3" id="KW-1185">Reference proteome</keyword>
<gene>
    <name evidence="2" type="ORF">Sdagh_07320</name>
</gene>
<dbReference type="Proteomes" id="UP001052655">
    <property type="component" value="Unassembled WGS sequence"/>
</dbReference>